<sequence length="276" mass="30401">MELIRMPVFTILSGYLYGMRRVSAAEFFAFAGKKLKRLGIPLIGLTGLTLVLRNWVYGITPDWSGAFFGSYEHFWFLQALLIVFVIVSFVDVFLLPGVMGIALWVIAAAIVSAFVPVHGPFSVGQAVYLLPFFIAGIWIHESKIVFQRERWAGLFVVAAVLLWVAHALGVWGYWSPIERNSLLGTVAGVMTCIALLIFFPKINFFHRLGHYSYTIYLWHAMGLAAARITAVAMGVENLFVVFAVSAAGGLLGPVLLHVLIAQRPVLSVALLGVSKK</sequence>
<dbReference type="Proteomes" id="UP001501627">
    <property type="component" value="Unassembled WGS sequence"/>
</dbReference>
<feature type="transmembrane region" description="Helical" evidence="7">
    <location>
        <begin position="211"/>
        <end position="232"/>
    </location>
</feature>
<evidence type="ECO:0000256" key="7">
    <source>
        <dbReference type="SAM" id="Phobius"/>
    </source>
</evidence>
<evidence type="ECO:0000313" key="9">
    <source>
        <dbReference type="EMBL" id="GAA3981847.1"/>
    </source>
</evidence>
<feature type="transmembrane region" description="Helical" evidence="7">
    <location>
        <begin position="101"/>
        <end position="117"/>
    </location>
</feature>
<evidence type="ECO:0000256" key="3">
    <source>
        <dbReference type="ARBA" id="ARBA00022475"/>
    </source>
</evidence>
<evidence type="ECO:0000259" key="8">
    <source>
        <dbReference type="Pfam" id="PF01757"/>
    </source>
</evidence>
<keyword evidence="3" id="KW-1003">Cell membrane</keyword>
<evidence type="ECO:0000256" key="4">
    <source>
        <dbReference type="ARBA" id="ARBA00022692"/>
    </source>
</evidence>
<evidence type="ECO:0000256" key="2">
    <source>
        <dbReference type="ARBA" id="ARBA00007400"/>
    </source>
</evidence>
<dbReference type="PANTHER" id="PTHR40074:SF2">
    <property type="entry name" value="O-ACETYLTRANSFERASE WECH"/>
    <property type="match status" value="1"/>
</dbReference>
<evidence type="ECO:0000313" key="10">
    <source>
        <dbReference type="Proteomes" id="UP001501627"/>
    </source>
</evidence>
<organism evidence="9 10">
    <name type="scientific">Comamonas faecalis</name>
    <dbReference type="NCBI Taxonomy" id="1387849"/>
    <lineage>
        <taxon>Bacteria</taxon>
        <taxon>Pseudomonadati</taxon>
        <taxon>Pseudomonadota</taxon>
        <taxon>Betaproteobacteria</taxon>
        <taxon>Burkholderiales</taxon>
        <taxon>Comamonadaceae</taxon>
        <taxon>Comamonas</taxon>
    </lineage>
</organism>
<feature type="domain" description="Acyltransferase 3" evidence="8">
    <location>
        <begin position="4"/>
        <end position="257"/>
    </location>
</feature>
<dbReference type="EMBL" id="BAABBP010000001">
    <property type="protein sequence ID" value="GAA3981847.1"/>
    <property type="molecule type" value="Genomic_DNA"/>
</dbReference>
<comment type="caution">
    <text evidence="9">The sequence shown here is derived from an EMBL/GenBank/DDBJ whole genome shotgun (WGS) entry which is preliminary data.</text>
</comment>
<name>A0ABP7QHB3_9BURK</name>
<keyword evidence="5 7" id="KW-1133">Transmembrane helix</keyword>
<evidence type="ECO:0000256" key="5">
    <source>
        <dbReference type="ARBA" id="ARBA00022989"/>
    </source>
</evidence>
<keyword evidence="10" id="KW-1185">Reference proteome</keyword>
<reference evidence="10" key="1">
    <citation type="journal article" date="2019" name="Int. J. Syst. Evol. Microbiol.">
        <title>The Global Catalogue of Microorganisms (GCM) 10K type strain sequencing project: providing services to taxonomists for standard genome sequencing and annotation.</title>
        <authorList>
            <consortium name="The Broad Institute Genomics Platform"/>
            <consortium name="The Broad Institute Genome Sequencing Center for Infectious Disease"/>
            <person name="Wu L."/>
            <person name="Ma J."/>
        </authorList>
    </citation>
    <scope>NUCLEOTIDE SEQUENCE [LARGE SCALE GENOMIC DNA]</scope>
    <source>
        <strain evidence="10">JCM 17561</strain>
    </source>
</reference>
<feature type="transmembrane region" description="Helical" evidence="7">
    <location>
        <begin position="38"/>
        <end position="55"/>
    </location>
</feature>
<comment type="subcellular location">
    <subcellularLocation>
        <location evidence="1">Cell membrane</location>
        <topology evidence="1">Multi-pass membrane protein</topology>
    </subcellularLocation>
</comment>
<dbReference type="PANTHER" id="PTHR40074">
    <property type="entry name" value="O-ACETYLTRANSFERASE WECH"/>
    <property type="match status" value="1"/>
</dbReference>
<gene>
    <name evidence="9" type="ORF">GCM10022279_01820</name>
</gene>
<dbReference type="InterPro" id="IPR002656">
    <property type="entry name" value="Acyl_transf_3_dom"/>
</dbReference>
<feature type="transmembrane region" description="Helical" evidence="7">
    <location>
        <begin position="151"/>
        <end position="174"/>
    </location>
</feature>
<evidence type="ECO:0000256" key="6">
    <source>
        <dbReference type="ARBA" id="ARBA00023136"/>
    </source>
</evidence>
<feature type="transmembrane region" description="Helical" evidence="7">
    <location>
        <begin position="123"/>
        <end position="139"/>
    </location>
</feature>
<accession>A0ABP7QHB3</accession>
<protein>
    <recommendedName>
        <fullName evidence="8">Acyltransferase 3 domain-containing protein</fullName>
    </recommendedName>
</protein>
<feature type="transmembrane region" description="Helical" evidence="7">
    <location>
        <begin position="75"/>
        <end position="94"/>
    </location>
</feature>
<keyword evidence="4 7" id="KW-0812">Transmembrane</keyword>
<evidence type="ECO:0000256" key="1">
    <source>
        <dbReference type="ARBA" id="ARBA00004651"/>
    </source>
</evidence>
<feature type="transmembrane region" description="Helical" evidence="7">
    <location>
        <begin position="238"/>
        <end position="260"/>
    </location>
</feature>
<proteinExistence type="inferred from homology"/>
<feature type="transmembrane region" description="Helical" evidence="7">
    <location>
        <begin position="180"/>
        <end position="199"/>
    </location>
</feature>
<comment type="similarity">
    <text evidence="2">Belongs to the acyltransferase 3 family.</text>
</comment>
<keyword evidence="6 7" id="KW-0472">Membrane</keyword>
<dbReference type="Pfam" id="PF01757">
    <property type="entry name" value="Acyl_transf_3"/>
    <property type="match status" value="1"/>
</dbReference>